<dbReference type="EMBL" id="JAPMSZ010000011">
    <property type="protein sequence ID" value="KAJ5084344.1"/>
    <property type="molecule type" value="Genomic_DNA"/>
</dbReference>
<evidence type="ECO:0000313" key="5">
    <source>
        <dbReference type="Proteomes" id="UP001141434"/>
    </source>
</evidence>
<name>A0A9W9JWF1_9EURO</name>
<evidence type="ECO:0000256" key="3">
    <source>
        <dbReference type="SAM" id="MobiDB-lite"/>
    </source>
</evidence>
<gene>
    <name evidence="4" type="ORF">NUU61_008923</name>
</gene>
<evidence type="ECO:0000256" key="2">
    <source>
        <dbReference type="ARBA" id="ARBA00023242"/>
    </source>
</evidence>
<dbReference type="OrthoDB" id="3598904at2759"/>
<feature type="compositionally biased region" description="Basic and acidic residues" evidence="3">
    <location>
        <begin position="165"/>
        <end position="181"/>
    </location>
</feature>
<comment type="subcellular location">
    <subcellularLocation>
        <location evidence="1">Nucleus</location>
    </subcellularLocation>
</comment>
<feature type="compositionally biased region" description="Polar residues" evidence="3">
    <location>
        <begin position="1"/>
        <end position="10"/>
    </location>
</feature>
<reference evidence="4" key="2">
    <citation type="journal article" date="2023" name="IMA Fungus">
        <title>Comparative genomic study of the Penicillium genus elucidates a diverse pangenome and 15 lateral gene transfer events.</title>
        <authorList>
            <person name="Petersen C."/>
            <person name="Sorensen T."/>
            <person name="Nielsen M.R."/>
            <person name="Sondergaard T.E."/>
            <person name="Sorensen J.L."/>
            <person name="Fitzpatrick D.A."/>
            <person name="Frisvad J.C."/>
            <person name="Nielsen K.L."/>
        </authorList>
    </citation>
    <scope>NUCLEOTIDE SEQUENCE</scope>
    <source>
        <strain evidence="4">IBT 34128</strain>
    </source>
</reference>
<protein>
    <recommendedName>
        <fullName evidence="6">Zn(2)-C6 fungal-type domain-containing protein</fullName>
    </recommendedName>
</protein>
<proteinExistence type="predicted"/>
<accession>A0A9W9JWF1</accession>
<evidence type="ECO:0000256" key="1">
    <source>
        <dbReference type="ARBA" id="ARBA00004123"/>
    </source>
</evidence>
<evidence type="ECO:0008006" key="6">
    <source>
        <dbReference type="Google" id="ProtNLM"/>
    </source>
</evidence>
<comment type="caution">
    <text evidence="4">The sequence shown here is derived from an EMBL/GenBank/DDBJ whole genome shotgun (WGS) entry which is preliminary data.</text>
</comment>
<sequence length="696" mass="78240">MTVTSLVMQNRRSKASGKPPLRLPIIAPKEEVVADINDEKAGPVAPPRIRLPPRSRTGCWTCRQCTRLGHICDYRPRLVFRDDTSRIVGRMADVNTEGNIVWDLSSPCSSDDQSDYFPIGKPLPLFAQLTSDEEREKKAELSSPGTYHVVMTPDSFSTLPEYADDTDRSNPKRPSESRSTRTDSPGSTCKSEGNVEVDSPNVVIVKTFEDVTRRSSSSGRALRISPTSEISDPLCSLSLSPILDSPPSPVLVDDDTLSVADLHLDQHTQSIALFSHFRHVVWRQLFPHNRVQGVDDSYGGDGRCITLNVDFLEQEAAHFPPLSHAIMAVSALSLSHSGTGQNVDALQYYQQAFPSLQTSIRNDDDLISDGLFLTHFLLLIYEVAAAEPHGSNLWSHHISRLLHISFLRQSKFGREPHPFILWWVCHIDLYALFSGAGTGEFVQAIIEHQMLPGSESLLYPSSLEGYSIIYPGEHDSLPVMMRLYSNMFTLAAQLGFLAVQLRRDRQTLPFSDLNQRSQEICDIRQPMGQLWESPDIAFLHQHQDNLPRRSWEVLQQSAALYHVSMLLSYSSMWPGQRLESDFTSDREIDHHAAAILHIAEKTTCTRRADRHFLVFPLFLAGATSSANELKMRLMALMTSMENEEDGMGRNVATTRAILQVIYKRQLEQLMRVGYTSDIDWADLMAQEGLQMVNFGF</sequence>
<dbReference type="RefSeq" id="XP_056507741.1">
    <property type="nucleotide sequence ID" value="XM_056659448.1"/>
</dbReference>
<reference evidence="4" key="1">
    <citation type="submission" date="2022-11" db="EMBL/GenBank/DDBJ databases">
        <authorList>
            <person name="Petersen C."/>
        </authorList>
    </citation>
    <scope>NUCLEOTIDE SEQUENCE</scope>
    <source>
        <strain evidence="4">IBT 34128</strain>
    </source>
</reference>
<dbReference type="PANTHER" id="PTHR37534">
    <property type="entry name" value="TRANSCRIPTIONAL ACTIVATOR PROTEIN UGA3"/>
    <property type="match status" value="1"/>
</dbReference>
<dbReference type="GO" id="GO:0005634">
    <property type="term" value="C:nucleus"/>
    <property type="evidence" value="ECO:0007669"/>
    <property type="project" value="UniProtKB-SubCell"/>
</dbReference>
<organism evidence="4 5">
    <name type="scientific">Penicillium alfredii</name>
    <dbReference type="NCBI Taxonomy" id="1506179"/>
    <lineage>
        <taxon>Eukaryota</taxon>
        <taxon>Fungi</taxon>
        <taxon>Dikarya</taxon>
        <taxon>Ascomycota</taxon>
        <taxon>Pezizomycotina</taxon>
        <taxon>Eurotiomycetes</taxon>
        <taxon>Eurotiomycetidae</taxon>
        <taxon>Eurotiales</taxon>
        <taxon>Aspergillaceae</taxon>
        <taxon>Penicillium</taxon>
    </lineage>
</organism>
<dbReference type="PANTHER" id="PTHR37534:SF49">
    <property type="entry name" value="LYSINE BIOSYNTHESIS REGULATORY PROTEIN LYS14"/>
    <property type="match status" value="1"/>
</dbReference>
<dbReference type="Proteomes" id="UP001141434">
    <property type="component" value="Unassembled WGS sequence"/>
</dbReference>
<feature type="region of interest" description="Disordered" evidence="3">
    <location>
        <begin position="1"/>
        <end position="21"/>
    </location>
</feature>
<dbReference type="GO" id="GO:0045944">
    <property type="term" value="P:positive regulation of transcription by RNA polymerase II"/>
    <property type="evidence" value="ECO:0007669"/>
    <property type="project" value="TreeGrafter"/>
</dbReference>
<dbReference type="GO" id="GO:0000976">
    <property type="term" value="F:transcription cis-regulatory region binding"/>
    <property type="evidence" value="ECO:0007669"/>
    <property type="project" value="TreeGrafter"/>
</dbReference>
<evidence type="ECO:0000313" key="4">
    <source>
        <dbReference type="EMBL" id="KAJ5084344.1"/>
    </source>
</evidence>
<feature type="region of interest" description="Disordered" evidence="3">
    <location>
        <begin position="132"/>
        <end position="195"/>
    </location>
</feature>
<dbReference type="GeneID" id="81398617"/>
<feature type="compositionally biased region" description="Polar residues" evidence="3">
    <location>
        <begin position="182"/>
        <end position="191"/>
    </location>
</feature>
<dbReference type="AlphaFoldDB" id="A0A9W9JWF1"/>
<dbReference type="Pfam" id="PF11951">
    <property type="entry name" value="Fungal_trans_2"/>
    <property type="match status" value="1"/>
</dbReference>
<keyword evidence="5" id="KW-1185">Reference proteome</keyword>
<dbReference type="InterPro" id="IPR021858">
    <property type="entry name" value="Fun_TF"/>
</dbReference>
<dbReference type="GO" id="GO:0003700">
    <property type="term" value="F:DNA-binding transcription factor activity"/>
    <property type="evidence" value="ECO:0007669"/>
    <property type="project" value="TreeGrafter"/>
</dbReference>
<keyword evidence="2" id="KW-0539">Nucleus</keyword>